<gene>
    <name evidence="4" type="ordered locus">RSal33209_1038</name>
</gene>
<dbReference type="KEGG" id="rsa:RSal33209_1038"/>
<dbReference type="GO" id="GO:0006508">
    <property type="term" value="P:proteolysis"/>
    <property type="evidence" value="ECO:0007669"/>
    <property type="project" value="UniProtKB-KW"/>
</dbReference>
<dbReference type="Pfam" id="PF00089">
    <property type="entry name" value="Trypsin"/>
    <property type="match status" value="1"/>
</dbReference>
<reference evidence="5" key="1">
    <citation type="journal article" date="2008" name="J. Bacteriol.">
        <title>Genome sequence of the fish pathogen Renibacterium salmoninarum suggests reductive evolution away from an environmental Arthrobacter ancestor.</title>
        <authorList>
            <person name="Wiens G.D."/>
            <person name="Rockey D.D."/>
            <person name="Wu Z."/>
            <person name="Chang J."/>
            <person name="Levy R."/>
            <person name="Crane S."/>
            <person name="Chen D.S."/>
            <person name="Capri G.R."/>
            <person name="Burnett J.R."/>
            <person name="Sudheesh P.S."/>
            <person name="Schipma M.J."/>
            <person name="Burd H."/>
            <person name="Bhattacharyya A."/>
            <person name="Rhodes L.D."/>
            <person name="Kaul R."/>
            <person name="Strom M.S."/>
        </authorList>
    </citation>
    <scope>NUCLEOTIDE SEQUENCE [LARGE SCALE GENOMIC DNA]</scope>
    <source>
        <strain evidence="5">ATCC 33209 / DSM 20767 / JCM 11484 / NBRC 15589 / NCIMB 2235</strain>
    </source>
</reference>
<dbReference type="STRING" id="288705.RSal33209_1038"/>
<evidence type="ECO:0000256" key="2">
    <source>
        <dbReference type="ARBA" id="ARBA00023157"/>
    </source>
</evidence>
<keyword evidence="2" id="KW-1015">Disulfide bond</keyword>
<dbReference type="Proteomes" id="UP000002007">
    <property type="component" value="Chromosome"/>
</dbReference>
<keyword evidence="5" id="KW-1185">Reference proteome</keyword>
<dbReference type="PANTHER" id="PTHR24276:SF98">
    <property type="entry name" value="FI18310P1-RELATED"/>
    <property type="match status" value="1"/>
</dbReference>
<evidence type="ECO:0000256" key="1">
    <source>
        <dbReference type="ARBA" id="ARBA00007664"/>
    </source>
</evidence>
<dbReference type="HOGENOM" id="CLU_006842_7_5_11"/>
<dbReference type="Gene3D" id="2.40.10.10">
    <property type="entry name" value="Trypsin-like serine proteases"/>
    <property type="match status" value="1"/>
</dbReference>
<dbReference type="PROSITE" id="PS50240">
    <property type="entry name" value="TRYPSIN_DOM"/>
    <property type="match status" value="1"/>
</dbReference>
<proteinExistence type="inferred from homology"/>
<dbReference type="PRINTS" id="PR00722">
    <property type="entry name" value="CHYMOTRYPSIN"/>
</dbReference>
<dbReference type="SUPFAM" id="SSF50494">
    <property type="entry name" value="Trypsin-like serine proteases"/>
    <property type="match status" value="1"/>
</dbReference>
<dbReference type="eggNOG" id="COG5640">
    <property type="taxonomic scope" value="Bacteria"/>
</dbReference>
<keyword evidence="4" id="KW-0645">Protease</keyword>
<evidence type="ECO:0000313" key="4">
    <source>
        <dbReference type="EMBL" id="ABY22777.1"/>
    </source>
</evidence>
<dbReference type="EMBL" id="CP000910">
    <property type="protein sequence ID" value="ABY22777.1"/>
    <property type="molecule type" value="Genomic_DNA"/>
</dbReference>
<dbReference type="GO" id="GO:0004252">
    <property type="term" value="F:serine-type endopeptidase activity"/>
    <property type="evidence" value="ECO:0007669"/>
    <property type="project" value="InterPro"/>
</dbReference>
<name>A9WNY2_RENSM</name>
<feature type="domain" description="Peptidase S1" evidence="3">
    <location>
        <begin position="9"/>
        <end position="202"/>
    </location>
</feature>
<dbReference type="AlphaFoldDB" id="A9WNY2"/>
<organism evidence="4 5">
    <name type="scientific">Renibacterium salmoninarum (strain ATCC 33209 / DSM 20767 / JCM 11484 / NBRC 15589 / NCIMB 2235)</name>
    <dbReference type="NCBI Taxonomy" id="288705"/>
    <lineage>
        <taxon>Bacteria</taxon>
        <taxon>Bacillati</taxon>
        <taxon>Actinomycetota</taxon>
        <taxon>Actinomycetes</taxon>
        <taxon>Micrococcales</taxon>
        <taxon>Micrococcaceae</taxon>
        <taxon>Renibacterium</taxon>
    </lineage>
</organism>
<dbReference type="InterPro" id="IPR009003">
    <property type="entry name" value="Peptidase_S1_PA"/>
</dbReference>
<dbReference type="SMART" id="SM00020">
    <property type="entry name" value="Tryp_SPc"/>
    <property type="match status" value="1"/>
</dbReference>
<accession>A9WNY2</accession>
<dbReference type="InterPro" id="IPR050430">
    <property type="entry name" value="Peptidase_S1"/>
</dbReference>
<evidence type="ECO:0000313" key="5">
    <source>
        <dbReference type="Proteomes" id="UP000002007"/>
    </source>
</evidence>
<evidence type="ECO:0000259" key="3">
    <source>
        <dbReference type="PROSITE" id="PS50240"/>
    </source>
</evidence>
<dbReference type="InterPro" id="IPR043504">
    <property type="entry name" value="Peptidase_S1_PA_chymotrypsin"/>
</dbReference>
<sequence>METRPSPRIVGGSTADYSSVPFTSQLLANSQFNCTSSVISATWVLTAKHCVGGGTISFRVGSGTLGQGTVVTSKRTVTWSDGDLALVELSKPYNTTYATLGTTEPSVGSNSAIYGWGRETLKLKTANVRISGFGSDNDGGRSIYHTGINGQAWKGDSGGPLIVGGKLVGVASTSYSQGNNPNSRSDYTSVPNAANWIKSVSGVIVK</sequence>
<dbReference type="InterPro" id="IPR001254">
    <property type="entry name" value="Trypsin_dom"/>
</dbReference>
<dbReference type="InterPro" id="IPR001314">
    <property type="entry name" value="Peptidase_S1A"/>
</dbReference>
<protein>
    <submittedName>
        <fullName evidence="4">Secretory serine protease</fullName>
    </submittedName>
</protein>
<keyword evidence="4" id="KW-0378">Hydrolase</keyword>
<comment type="similarity">
    <text evidence="1">Belongs to the peptidase S1 family.</text>
</comment>
<dbReference type="PANTHER" id="PTHR24276">
    <property type="entry name" value="POLYSERASE-RELATED"/>
    <property type="match status" value="1"/>
</dbReference>
<dbReference type="RefSeq" id="WP_012244468.1">
    <property type="nucleotide sequence ID" value="NC_010168.1"/>
</dbReference>